<evidence type="ECO:0000313" key="1">
    <source>
        <dbReference type="EMBL" id="WNO47523.1"/>
    </source>
</evidence>
<name>A0AA96KT53_9CAUD</name>
<organism evidence="1">
    <name type="scientific">Staphylococcus phage vB_VibM_10AMN12</name>
    <dbReference type="NCBI Taxonomy" id="3076785"/>
    <lineage>
        <taxon>Viruses</taxon>
        <taxon>Duplodnaviria</taxon>
        <taxon>Heunggongvirae</taxon>
        <taxon>Uroviricota</taxon>
        <taxon>Caudoviricetes</taxon>
    </lineage>
</organism>
<reference evidence="1" key="1">
    <citation type="submission" date="2023-08" db="EMBL/GenBank/DDBJ databases">
        <authorList>
            <person name="Nazir A."/>
        </authorList>
    </citation>
    <scope>NUCLEOTIDE SEQUENCE</scope>
</reference>
<proteinExistence type="predicted"/>
<protein>
    <submittedName>
        <fullName evidence="1">Uncharacterized protein</fullName>
    </submittedName>
</protein>
<dbReference type="EMBL" id="OR481006">
    <property type="protein sequence ID" value="WNO47523.1"/>
    <property type="molecule type" value="Genomic_DNA"/>
</dbReference>
<accession>A0AA96KT53</accession>
<sequence length="100" mass="11958">MKIQPIYKIVNQIRDELKAWNVTIELNTDLFEEDGVEVEETNFRIIIFCEHIKDPVQISIPVEDIDDYDLENTLQMLKFELDNYVEGDNLYYHNVSLRLH</sequence>